<dbReference type="NCBIfam" id="NF001221">
    <property type="entry name" value="PRK00197.1"/>
    <property type="match status" value="1"/>
</dbReference>
<dbReference type="InterPro" id="IPR015590">
    <property type="entry name" value="Aldehyde_DH_dom"/>
</dbReference>
<dbReference type="FunFam" id="3.40.309.10:FF:000006">
    <property type="entry name" value="Gamma-glutamyl phosphate reductase"/>
    <property type="match status" value="1"/>
</dbReference>
<evidence type="ECO:0000256" key="6">
    <source>
        <dbReference type="ARBA" id="ARBA00049024"/>
    </source>
</evidence>
<dbReference type="PANTHER" id="PTHR11063">
    <property type="entry name" value="GLUTAMATE SEMIALDEHYDE DEHYDROGENASE"/>
    <property type="match status" value="1"/>
</dbReference>
<dbReference type="EC" id="1.2.1.41" evidence="7"/>
<keyword evidence="5 7" id="KW-0560">Oxidoreductase</keyword>
<dbReference type="SUPFAM" id="SSF53720">
    <property type="entry name" value="ALDH-like"/>
    <property type="match status" value="1"/>
</dbReference>
<dbReference type="GO" id="GO:0050661">
    <property type="term" value="F:NADP binding"/>
    <property type="evidence" value="ECO:0007669"/>
    <property type="project" value="InterPro"/>
</dbReference>
<dbReference type="HAMAP" id="MF_00412">
    <property type="entry name" value="ProA"/>
    <property type="match status" value="1"/>
</dbReference>
<dbReference type="UniPathway" id="UPA00098">
    <property type="reaction ID" value="UER00360"/>
</dbReference>
<dbReference type="GO" id="GO:0005737">
    <property type="term" value="C:cytoplasm"/>
    <property type="evidence" value="ECO:0007669"/>
    <property type="project" value="UniProtKB-SubCell"/>
</dbReference>
<dbReference type="GO" id="GO:0004350">
    <property type="term" value="F:glutamate-5-semialdehyde dehydrogenase activity"/>
    <property type="evidence" value="ECO:0007669"/>
    <property type="project" value="UniProtKB-UniRule"/>
</dbReference>
<dbReference type="PANTHER" id="PTHR11063:SF8">
    <property type="entry name" value="DELTA-1-PYRROLINE-5-CARBOXYLATE SYNTHASE"/>
    <property type="match status" value="1"/>
</dbReference>
<dbReference type="RefSeq" id="WP_228762278.1">
    <property type="nucleotide sequence ID" value="NZ_BLMI01000016.1"/>
</dbReference>
<dbReference type="Gene3D" id="3.40.309.10">
    <property type="entry name" value="Aldehyde Dehydrogenase, Chain A, domain 2"/>
    <property type="match status" value="1"/>
</dbReference>
<reference evidence="9 10" key="1">
    <citation type="journal article" date="2020" name="Microbiome">
        <title>Single-cell genomics of uncultured bacteria reveals dietary fiber responders in the mouse gut microbiota.</title>
        <authorList>
            <person name="Chijiiwa R."/>
            <person name="Hosokawa M."/>
            <person name="Kogawa M."/>
            <person name="Nishikawa Y."/>
            <person name="Ide K."/>
            <person name="Sakanashi C."/>
            <person name="Takahashi K."/>
            <person name="Takeyama H."/>
        </authorList>
    </citation>
    <scope>NUCLEOTIDE SEQUENCE [LARGE SCALE GENOMIC DNA]</scope>
    <source>
        <strain evidence="9">IMSAGC_017</strain>
    </source>
</reference>
<comment type="caution">
    <text evidence="9">The sequence shown here is derived from an EMBL/GenBank/DDBJ whole genome shotgun (WGS) entry which is preliminary data.</text>
</comment>
<dbReference type="PROSITE" id="PS01223">
    <property type="entry name" value="PROA"/>
    <property type="match status" value="1"/>
</dbReference>
<evidence type="ECO:0000313" key="10">
    <source>
        <dbReference type="Proteomes" id="UP000490821"/>
    </source>
</evidence>
<comment type="similarity">
    <text evidence="7">Belongs to the gamma-glutamyl phosphate reductase family.</text>
</comment>
<dbReference type="InterPro" id="IPR020593">
    <property type="entry name" value="G-glutamylP_reductase_CS"/>
</dbReference>
<dbReference type="InterPro" id="IPR000965">
    <property type="entry name" value="GPR_dom"/>
</dbReference>
<dbReference type="NCBIfam" id="TIGR00407">
    <property type="entry name" value="proA"/>
    <property type="match status" value="1"/>
</dbReference>
<dbReference type="Proteomes" id="UP000490821">
    <property type="component" value="Unassembled WGS sequence"/>
</dbReference>
<comment type="pathway">
    <text evidence="1 7">Amino-acid biosynthesis; L-proline biosynthesis; L-glutamate 5-semialdehyde from L-glutamate: step 2/2.</text>
</comment>
<dbReference type="GO" id="GO:0055129">
    <property type="term" value="P:L-proline biosynthetic process"/>
    <property type="evidence" value="ECO:0007669"/>
    <property type="project" value="UniProtKB-UniRule"/>
</dbReference>
<protein>
    <recommendedName>
        <fullName evidence="7">Gamma-glutamyl phosphate reductase</fullName>
        <shortName evidence="7">GPR</shortName>
        <ecNumber evidence="7">1.2.1.41</ecNumber>
    </recommendedName>
    <alternativeName>
        <fullName evidence="7">Glutamate-5-semialdehyde dehydrogenase</fullName>
    </alternativeName>
    <alternativeName>
        <fullName evidence="7">Glutamyl-gamma-semialdehyde dehydrogenase</fullName>
        <shortName evidence="7">GSA dehydrogenase</shortName>
    </alternativeName>
</protein>
<comment type="catalytic activity">
    <reaction evidence="6 7">
        <text>L-glutamate 5-semialdehyde + phosphate + NADP(+) = L-glutamyl 5-phosphate + NADPH + H(+)</text>
        <dbReference type="Rhea" id="RHEA:19541"/>
        <dbReference type="ChEBI" id="CHEBI:15378"/>
        <dbReference type="ChEBI" id="CHEBI:43474"/>
        <dbReference type="ChEBI" id="CHEBI:57783"/>
        <dbReference type="ChEBI" id="CHEBI:58066"/>
        <dbReference type="ChEBI" id="CHEBI:58274"/>
        <dbReference type="ChEBI" id="CHEBI:58349"/>
        <dbReference type="EC" id="1.2.1.41"/>
    </reaction>
</comment>
<proteinExistence type="inferred from homology"/>
<organism evidence="9 10">
    <name type="scientific">Thomasclavelia cocleata</name>
    <dbReference type="NCBI Taxonomy" id="69824"/>
    <lineage>
        <taxon>Bacteria</taxon>
        <taxon>Bacillati</taxon>
        <taxon>Bacillota</taxon>
        <taxon>Erysipelotrichia</taxon>
        <taxon>Erysipelotrichales</taxon>
        <taxon>Coprobacillaceae</taxon>
        <taxon>Thomasclavelia</taxon>
    </lineage>
</organism>
<keyword evidence="2 7" id="KW-0028">Amino-acid biosynthesis</keyword>
<evidence type="ECO:0000256" key="7">
    <source>
        <dbReference type="HAMAP-Rule" id="MF_00412"/>
    </source>
</evidence>
<keyword evidence="7" id="KW-0963">Cytoplasm</keyword>
<dbReference type="PIRSF" id="PIRSF000151">
    <property type="entry name" value="GPR"/>
    <property type="match status" value="1"/>
</dbReference>
<name>A0A829Z6W4_9FIRM</name>
<feature type="domain" description="Aldehyde dehydrogenase" evidence="8">
    <location>
        <begin position="5"/>
        <end position="283"/>
    </location>
</feature>
<evidence type="ECO:0000256" key="4">
    <source>
        <dbReference type="ARBA" id="ARBA00022857"/>
    </source>
</evidence>
<dbReference type="Pfam" id="PF00171">
    <property type="entry name" value="Aldedh"/>
    <property type="match status" value="1"/>
</dbReference>
<dbReference type="InterPro" id="IPR016162">
    <property type="entry name" value="Ald_DH_N"/>
</dbReference>
<evidence type="ECO:0000256" key="1">
    <source>
        <dbReference type="ARBA" id="ARBA00004985"/>
    </source>
</evidence>
<accession>A0A829Z6W4</accession>
<evidence type="ECO:0000256" key="3">
    <source>
        <dbReference type="ARBA" id="ARBA00022650"/>
    </source>
</evidence>
<evidence type="ECO:0000256" key="2">
    <source>
        <dbReference type="ARBA" id="ARBA00022605"/>
    </source>
</evidence>
<sequence length="409" mass="45381">MMIEEQLKQAKLACRKMQNIDKYTKMDALDAISKALLENIDYILGENAKDIANAKDNGISEAMIDRLLLTRRRIEAIAKDVEKVADLKDCIGETVRKIERPNGLIIKQVRIPIGVVATIYESRPNVTVDIASICIKTNNVCVLKGGREAIHSNIALVNVINMAIRDILPANVVTLIENTDRSVVFEVITANQYVDVVVPRGGAGLIQHVVNNATVPVIETGAGICHLYVDKEADLQMALKIAVNAKISRPSVCNAIETILVHQDIANPFLTKLRSEFAKIKIYGDEEALRYVDGQKADNQNYATEYDDYICNIKVVKNIDEAIEHIYNYSTKHSESIITENNNTAKYFMESLDSACVYHNASTRFTDGGEFGFGAEVGISTQKLHARGPIGLQEMTSTKYMIYGKGQIR</sequence>
<comment type="subcellular location">
    <subcellularLocation>
        <location evidence="7">Cytoplasm</location>
    </subcellularLocation>
</comment>
<dbReference type="CDD" id="cd07079">
    <property type="entry name" value="ALDH_F18-19_ProA-GPR"/>
    <property type="match status" value="1"/>
</dbReference>
<keyword evidence="3 7" id="KW-0641">Proline biosynthesis</keyword>
<keyword evidence="4 7" id="KW-0521">NADP</keyword>
<gene>
    <name evidence="7 9" type="primary">proA</name>
    <name evidence="9" type="ORF">IMSAGC017_00082</name>
</gene>
<dbReference type="InterPro" id="IPR016163">
    <property type="entry name" value="Ald_DH_C"/>
</dbReference>
<evidence type="ECO:0000313" key="9">
    <source>
        <dbReference type="EMBL" id="GFI40051.1"/>
    </source>
</evidence>
<dbReference type="Gene3D" id="3.40.605.10">
    <property type="entry name" value="Aldehyde Dehydrogenase, Chain A, domain 1"/>
    <property type="match status" value="1"/>
</dbReference>
<dbReference type="InterPro" id="IPR016161">
    <property type="entry name" value="Ald_DH/histidinol_DH"/>
</dbReference>
<evidence type="ECO:0000259" key="8">
    <source>
        <dbReference type="Pfam" id="PF00171"/>
    </source>
</evidence>
<dbReference type="InterPro" id="IPR012134">
    <property type="entry name" value="Glu-5-SA_DH"/>
</dbReference>
<comment type="function">
    <text evidence="7">Catalyzes the NADPH-dependent reduction of L-glutamate 5-phosphate into L-glutamate 5-semialdehyde and phosphate. The product spontaneously undergoes cyclization to form 1-pyrroline-5-carboxylate.</text>
</comment>
<dbReference type="EMBL" id="BLMI01000016">
    <property type="protein sequence ID" value="GFI40051.1"/>
    <property type="molecule type" value="Genomic_DNA"/>
</dbReference>
<evidence type="ECO:0000256" key="5">
    <source>
        <dbReference type="ARBA" id="ARBA00023002"/>
    </source>
</evidence>
<dbReference type="AlphaFoldDB" id="A0A829Z6W4"/>